<comment type="similarity">
    <text evidence="2">Belongs to the thioredoxin family. DsbA subfamily.</text>
</comment>
<evidence type="ECO:0000313" key="6">
    <source>
        <dbReference type="Proteomes" id="UP001597314"/>
    </source>
</evidence>
<dbReference type="EMBL" id="JBHUIW010000031">
    <property type="protein sequence ID" value="MFD2184596.1"/>
    <property type="molecule type" value="Genomic_DNA"/>
</dbReference>
<feature type="chain" id="PRO_5047423314" evidence="3">
    <location>
        <begin position="30"/>
        <end position="213"/>
    </location>
</feature>
<dbReference type="Proteomes" id="UP001597314">
    <property type="component" value="Unassembled WGS sequence"/>
</dbReference>
<comment type="function">
    <text evidence="1">May be required for disulfide bond formation in some proteins.</text>
</comment>
<dbReference type="PANTHER" id="PTHR13887:SF56">
    <property type="entry name" value="THIOREDOXIN-LIKE REDUCTASE RV2466C"/>
    <property type="match status" value="1"/>
</dbReference>
<accession>A0ABW5ARQ1</accession>
<sequence length="213" mass="23633">MPVTRREVVTSATCLVAVAALGLPVTARAADTVDVTELMKPSPLGDVAMGHVSAPVTIVEYASMTCSHCAHFSRDVLPKIKERYIDTGKVRYILREFPLDPLAAGAFMLARCSGDDKYYPIVESLFSQFNKWVVQNPIPPLREISKQFGYTQQSFDACLQNQALLDKLEEVRKRGSQTFNVQSTPTFFVNGERVVGALPLEEFAKVIDKYLKA</sequence>
<organism evidence="5 6">
    <name type="scientific">Rhodoplanes azumiensis</name>
    <dbReference type="NCBI Taxonomy" id="1897628"/>
    <lineage>
        <taxon>Bacteria</taxon>
        <taxon>Pseudomonadati</taxon>
        <taxon>Pseudomonadota</taxon>
        <taxon>Alphaproteobacteria</taxon>
        <taxon>Hyphomicrobiales</taxon>
        <taxon>Nitrobacteraceae</taxon>
        <taxon>Rhodoplanes</taxon>
    </lineage>
</organism>
<dbReference type="InterPro" id="IPR006311">
    <property type="entry name" value="TAT_signal"/>
</dbReference>
<dbReference type="Gene3D" id="3.40.30.10">
    <property type="entry name" value="Glutaredoxin"/>
    <property type="match status" value="1"/>
</dbReference>
<evidence type="ECO:0000256" key="1">
    <source>
        <dbReference type="ARBA" id="ARBA00003565"/>
    </source>
</evidence>
<evidence type="ECO:0000313" key="5">
    <source>
        <dbReference type="EMBL" id="MFD2184596.1"/>
    </source>
</evidence>
<reference evidence="6" key="1">
    <citation type="journal article" date="2019" name="Int. J. Syst. Evol. Microbiol.">
        <title>The Global Catalogue of Microorganisms (GCM) 10K type strain sequencing project: providing services to taxonomists for standard genome sequencing and annotation.</title>
        <authorList>
            <consortium name="The Broad Institute Genomics Platform"/>
            <consortium name="The Broad Institute Genome Sequencing Center for Infectious Disease"/>
            <person name="Wu L."/>
            <person name="Ma J."/>
        </authorList>
    </citation>
    <scope>NUCLEOTIDE SEQUENCE [LARGE SCALE GENOMIC DNA]</scope>
    <source>
        <strain evidence="6">CGMCC 1.6774</strain>
    </source>
</reference>
<gene>
    <name evidence="5" type="ORF">ACFSOX_20770</name>
</gene>
<dbReference type="SUPFAM" id="SSF52833">
    <property type="entry name" value="Thioredoxin-like"/>
    <property type="match status" value="1"/>
</dbReference>
<dbReference type="InterPro" id="IPR036249">
    <property type="entry name" value="Thioredoxin-like_sf"/>
</dbReference>
<dbReference type="RefSeq" id="WP_378479738.1">
    <property type="nucleotide sequence ID" value="NZ_JBHUIW010000031.1"/>
</dbReference>
<dbReference type="PROSITE" id="PS51318">
    <property type="entry name" value="TAT"/>
    <property type="match status" value="1"/>
</dbReference>
<dbReference type="InterPro" id="IPR012336">
    <property type="entry name" value="Thioredoxin-like_fold"/>
</dbReference>
<keyword evidence="6" id="KW-1185">Reference proteome</keyword>
<evidence type="ECO:0000256" key="2">
    <source>
        <dbReference type="ARBA" id="ARBA00005791"/>
    </source>
</evidence>
<keyword evidence="3" id="KW-0732">Signal</keyword>
<proteinExistence type="inferred from homology"/>
<evidence type="ECO:0000256" key="3">
    <source>
        <dbReference type="SAM" id="SignalP"/>
    </source>
</evidence>
<comment type="caution">
    <text evidence="5">The sequence shown here is derived from an EMBL/GenBank/DDBJ whole genome shotgun (WGS) entry which is preliminary data.</text>
</comment>
<dbReference type="InterPro" id="IPR013766">
    <property type="entry name" value="Thioredoxin_domain"/>
</dbReference>
<dbReference type="PANTHER" id="PTHR13887">
    <property type="entry name" value="GLUTATHIONE S-TRANSFERASE KAPPA"/>
    <property type="match status" value="1"/>
</dbReference>
<feature type="signal peptide" evidence="3">
    <location>
        <begin position="1"/>
        <end position="29"/>
    </location>
</feature>
<dbReference type="PROSITE" id="PS51352">
    <property type="entry name" value="THIOREDOXIN_2"/>
    <property type="match status" value="1"/>
</dbReference>
<dbReference type="Pfam" id="PF13462">
    <property type="entry name" value="Thioredoxin_4"/>
    <property type="match status" value="1"/>
</dbReference>
<evidence type="ECO:0000259" key="4">
    <source>
        <dbReference type="PROSITE" id="PS51352"/>
    </source>
</evidence>
<feature type="domain" description="Thioredoxin" evidence="4">
    <location>
        <begin position="19"/>
        <end position="212"/>
    </location>
</feature>
<name>A0ABW5ARQ1_9BRAD</name>
<protein>
    <submittedName>
        <fullName evidence="5">DsbA family protein</fullName>
    </submittedName>
</protein>